<proteinExistence type="predicted"/>
<keyword evidence="2" id="KW-1185">Reference proteome</keyword>
<dbReference type="AlphaFoldDB" id="A0A4Z2D304"/>
<dbReference type="EMBL" id="SKCS01000355">
    <property type="protein sequence ID" value="TNN10530.1"/>
    <property type="molecule type" value="Genomic_DNA"/>
</dbReference>
<name>A0A4Z2D304_SCHJA</name>
<gene>
    <name evidence="1" type="ORF">EWB00_005300</name>
</gene>
<dbReference type="Proteomes" id="UP000311919">
    <property type="component" value="Unassembled WGS sequence"/>
</dbReference>
<evidence type="ECO:0000313" key="1">
    <source>
        <dbReference type="EMBL" id="TNN10530.1"/>
    </source>
</evidence>
<accession>A0A4Z2D304</accession>
<comment type="caution">
    <text evidence="1">The sequence shown here is derived from an EMBL/GenBank/DDBJ whole genome shotgun (WGS) entry which is preliminary data.</text>
</comment>
<sequence>MCIVMKKRQYTGDNNAILHPIGKPEPEPAPVRKSCCCSGACPQCPRCCESHQCEDENCSGDCCQNSSQD</sequence>
<organism evidence="1 2">
    <name type="scientific">Schistosoma japonicum</name>
    <name type="common">Blood fluke</name>
    <dbReference type="NCBI Taxonomy" id="6182"/>
    <lineage>
        <taxon>Eukaryota</taxon>
        <taxon>Metazoa</taxon>
        <taxon>Spiralia</taxon>
        <taxon>Lophotrochozoa</taxon>
        <taxon>Platyhelminthes</taxon>
        <taxon>Trematoda</taxon>
        <taxon>Digenea</taxon>
        <taxon>Strigeidida</taxon>
        <taxon>Schistosomatoidea</taxon>
        <taxon>Schistosomatidae</taxon>
        <taxon>Schistosoma</taxon>
    </lineage>
</organism>
<evidence type="ECO:0000313" key="2">
    <source>
        <dbReference type="Proteomes" id="UP000311919"/>
    </source>
</evidence>
<reference evidence="1 2" key="1">
    <citation type="submission" date="2019-03" db="EMBL/GenBank/DDBJ databases">
        <title>An improved genome assembly of the fluke Schistosoma japonicum.</title>
        <authorList>
            <person name="Hu W."/>
            <person name="Luo F."/>
            <person name="Yin M."/>
            <person name="Mo X."/>
            <person name="Sun C."/>
            <person name="Wu Q."/>
            <person name="Zhu B."/>
            <person name="Xiang M."/>
            <person name="Wang J."/>
            <person name="Wang Y."/>
            <person name="Zhang T."/>
            <person name="Xu B."/>
            <person name="Zheng H."/>
            <person name="Feng Z."/>
        </authorList>
    </citation>
    <scope>NUCLEOTIDE SEQUENCE [LARGE SCALE GENOMIC DNA]</scope>
    <source>
        <strain evidence="1">HuSjv2</strain>
        <tissue evidence="1">Worms</tissue>
    </source>
</reference>
<protein>
    <submittedName>
        <fullName evidence="1">Uncharacterized protein</fullName>
    </submittedName>
</protein>